<comment type="caution">
    <text evidence="2">The sequence shown here is derived from an EMBL/GenBank/DDBJ whole genome shotgun (WGS) entry which is preliminary data.</text>
</comment>
<dbReference type="EMBL" id="JAPCWZ010000003">
    <property type="protein sequence ID" value="KAK8872518.1"/>
    <property type="molecule type" value="Genomic_DNA"/>
</dbReference>
<name>A0ABR2J3Z0_9PEZI</name>
<feature type="compositionally biased region" description="Basic and acidic residues" evidence="1">
    <location>
        <begin position="17"/>
        <end position="40"/>
    </location>
</feature>
<dbReference type="Proteomes" id="UP001390339">
    <property type="component" value="Unassembled WGS sequence"/>
</dbReference>
<feature type="compositionally biased region" description="Low complexity" evidence="1">
    <location>
        <begin position="1"/>
        <end position="10"/>
    </location>
</feature>
<keyword evidence="3" id="KW-1185">Reference proteome</keyword>
<feature type="compositionally biased region" description="Basic residues" evidence="1">
    <location>
        <begin position="225"/>
        <end position="238"/>
    </location>
</feature>
<feature type="region of interest" description="Disordered" evidence="1">
    <location>
        <begin position="174"/>
        <end position="269"/>
    </location>
</feature>
<reference evidence="2 3" key="1">
    <citation type="journal article" date="2024" name="IMA Fungus">
        <title>Apiospora arundinis, a panoply of carbohydrate-active enzymes and secondary metabolites.</title>
        <authorList>
            <person name="Sorensen T."/>
            <person name="Petersen C."/>
            <person name="Muurmann A.T."/>
            <person name="Christiansen J.V."/>
            <person name="Brundto M.L."/>
            <person name="Overgaard C.K."/>
            <person name="Boysen A.T."/>
            <person name="Wollenberg R.D."/>
            <person name="Larsen T.O."/>
            <person name="Sorensen J.L."/>
            <person name="Nielsen K.L."/>
            <person name="Sondergaard T.E."/>
        </authorList>
    </citation>
    <scope>NUCLEOTIDE SEQUENCE [LARGE SCALE GENOMIC DNA]</scope>
    <source>
        <strain evidence="2 3">AAU 773</strain>
    </source>
</reference>
<feature type="compositionally biased region" description="Basic and acidic residues" evidence="1">
    <location>
        <begin position="245"/>
        <end position="269"/>
    </location>
</feature>
<proteinExistence type="predicted"/>
<sequence length="269" mass="30207">MAATGGTAAGNSANHGDPPKSEHEMKRDEGDAGKQKKDYVEGMNTGTKRAREEDSNDNDSQKPPAQKPRLEESEFRVVKTNHEEIVIITISPNGTMIADVTGREGALNAVVIYCMEERPDLLASYDPNRPRDTHNGIQGSDTTSRPVFGNVWLKRLDSAFDNINRIFDHLEREGCDLPLPDDTPVRLEMSDPERTGERLDSNTYLDDSPTAEYRRSGATSTTSPNRRRGIRSVHRRNTGRQGGKPTKEEELQKLDQEMDEYWEHGPMKN</sequence>
<evidence type="ECO:0008006" key="4">
    <source>
        <dbReference type="Google" id="ProtNLM"/>
    </source>
</evidence>
<organism evidence="2 3">
    <name type="scientific">Apiospora arundinis</name>
    <dbReference type="NCBI Taxonomy" id="335852"/>
    <lineage>
        <taxon>Eukaryota</taxon>
        <taxon>Fungi</taxon>
        <taxon>Dikarya</taxon>
        <taxon>Ascomycota</taxon>
        <taxon>Pezizomycotina</taxon>
        <taxon>Sordariomycetes</taxon>
        <taxon>Xylariomycetidae</taxon>
        <taxon>Amphisphaeriales</taxon>
        <taxon>Apiosporaceae</taxon>
        <taxon>Apiospora</taxon>
    </lineage>
</organism>
<protein>
    <recommendedName>
        <fullName evidence="4">Chromatin target of PRMT1 protein C-terminal domain-containing protein</fullName>
    </recommendedName>
</protein>
<accession>A0ABR2J3Z0</accession>
<feature type="compositionally biased region" description="Basic and acidic residues" evidence="1">
    <location>
        <begin position="183"/>
        <end position="200"/>
    </location>
</feature>
<evidence type="ECO:0000313" key="3">
    <source>
        <dbReference type="Proteomes" id="UP001390339"/>
    </source>
</evidence>
<evidence type="ECO:0000313" key="2">
    <source>
        <dbReference type="EMBL" id="KAK8872518.1"/>
    </source>
</evidence>
<evidence type="ECO:0000256" key="1">
    <source>
        <dbReference type="SAM" id="MobiDB-lite"/>
    </source>
</evidence>
<feature type="region of interest" description="Disordered" evidence="1">
    <location>
        <begin position="1"/>
        <end position="76"/>
    </location>
</feature>
<gene>
    <name evidence="2" type="ORF">PGQ11_003032</name>
</gene>